<protein>
    <recommendedName>
        <fullName evidence="4">DUF4260 family protein</fullName>
    </recommendedName>
</protein>
<sequence length="123" mass="14228">MNQLIKWEEAGLLLLSIFLWAQLHYAWYWWLVWILAPDLSMLAYLGGNRIGAIGYNFVHHRGVAVVVYLLGWYMGERWVEAAGMILLGHSCMDRAMGYGLKYFSGFQDTHLGRIGKDRNKMTN</sequence>
<evidence type="ECO:0000313" key="2">
    <source>
        <dbReference type="EMBL" id="GGA82461.1"/>
    </source>
</evidence>
<reference evidence="2" key="2">
    <citation type="submission" date="2020-09" db="EMBL/GenBank/DDBJ databases">
        <authorList>
            <person name="Sun Q."/>
            <person name="Zhou Y."/>
        </authorList>
    </citation>
    <scope>NUCLEOTIDE SEQUENCE</scope>
    <source>
        <strain evidence="2">CGMCC 1.15448</strain>
    </source>
</reference>
<organism evidence="2 3">
    <name type="scientific">Puia dinghuensis</name>
    <dbReference type="NCBI Taxonomy" id="1792502"/>
    <lineage>
        <taxon>Bacteria</taxon>
        <taxon>Pseudomonadati</taxon>
        <taxon>Bacteroidota</taxon>
        <taxon>Chitinophagia</taxon>
        <taxon>Chitinophagales</taxon>
        <taxon>Chitinophagaceae</taxon>
        <taxon>Puia</taxon>
    </lineage>
</organism>
<evidence type="ECO:0000256" key="1">
    <source>
        <dbReference type="SAM" id="Phobius"/>
    </source>
</evidence>
<keyword evidence="1" id="KW-1133">Transmembrane helix</keyword>
<dbReference type="EMBL" id="BMJC01000001">
    <property type="protein sequence ID" value="GGA82461.1"/>
    <property type="molecule type" value="Genomic_DNA"/>
</dbReference>
<keyword evidence="3" id="KW-1185">Reference proteome</keyword>
<dbReference type="AlphaFoldDB" id="A0A8J2XPY6"/>
<keyword evidence="1" id="KW-0472">Membrane</keyword>
<keyword evidence="1" id="KW-0812">Transmembrane</keyword>
<dbReference type="Pfam" id="PF14079">
    <property type="entry name" value="DUF4260"/>
    <property type="match status" value="1"/>
</dbReference>
<evidence type="ECO:0000313" key="3">
    <source>
        <dbReference type="Proteomes" id="UP000607559"/>
    </source>
</evidence>
<name>A0A8J2XPY6_9BACT</name>
<comment type="caution">
    <text evidence="2">The sequence shown here is derived from an EMBL/GenBank/DDBJ whole genome shotgun (WGS) entry which is preliminary data.</text>
</comment>
<feature type="transmembrane region" description="Helical" evidence="1">
    <location>
        <begin position="50"/>
        <end position="70"/>
    </location>
</feature>
<gene>
    <name evidence="2" type="ORF">GCM10011511_01790</name>
</gene>
<accession>A0A8J2XPY6</accession>
<evidence type="ECO:0008006" key="4">
    <source>
        <dbReference type="Google" id="ProtNLM"/>
    </source>
</evidence>
<feature type="transmembrane region" description="Helical" evidence="1">
    <location>
        <begin position="12"/>
        <end position="30"/>
    </location>
</feature>
<dbReference type="RefSeq" id="WP_188927578.1">
    <property type="nucleotide sequence ID" value="NZ_BMJC01000001.1"/>
</dbReference>
<dbReference type="InterPro" id="IPR025356">
    <property type="entry name" value="DUF4260"/>
</dbReference>
<dbReference type="Proteomes" id="UP000607559">
    <property type="component" value="Unassembled WGS sequence"/>
</dbReference>
<proteinExistence type="predicted"/>
<reference evidence="2" key="1">
    <citation type="journal article" date="2014" name="Int. J. Syst. Evol. Microbiol.">
        <title>Complete genome sequence of Corynebacterium casei LMG S-19264T (=DSM 44701T), isolated from a smear-ripened cheese.</title>
        <authorList>
            <consortium name="US DOE Joint Genome Institute (JGI-PGF)"/>
            <person name="Walter F."/>
            <person name="Albersmeier A."/>
            <person name="Kalinowski J."/>
            <person name="Ruckert C."/>
        </authorList>
    </citation>
    <scope>NUCLEOTIDE SEQUENCE</scope>
    <source>
        <strain evidence="2">CGMCC 1.15448</strain>
    </source>
</reference>